<protein>
    <recommendedName>
        <fullName evidence="1">VOC domain-containing protein</fullName>
    </recommendedName>
</protein>
<evidence type="ECO:0000313" key="2">
    <source>
        <dbReference type="EMBL" id="NJC04223.1"/>
    </source>
</evidence>
<organism evidence="2 3">
    <name type="scientific">Sphingomonas kaistensis</name>
    <dbReference type="NCBI Taxonomy" id="298708"/>
    <lineage>
        <taxon>Bacteria</taxon>
        <taxon>Pseudomonadati</taxon>
        <taxon>Pseudomonadota</taxon>
        <taxon>Alphaproteobacteria</taxon>
        <taxon>Sphingomonadales</taxon>
        <taxon>Sphingomonadaceae</taxon>
        <taxon>Sphingomonas</taxon>
    </lineage>
</organism>
<proteinExistence type="predicted"/>
<evidence type="ECO:0000313" key="3">
    <source>
        <dbReference type="Proteomes" id="UP000558192"/>
    </source>
</evidence>
<evidence type="ECO:0000259" key="1">
    <source>
        <dbReference type="PROSITE" id="PS51819"/>
    </source>
</evidence>
<dbReference type="SUPFAM" id="SSF54593">
    <property type="entry name" value="Glyoxalase/Bleomycin resistance protein/Dihydroxybiphenyl dioxygenase"/>
    <property type="match status" value="1"/>
</dbReference>
<dbReference type="InterPro" id="IPR004360">
    <property type="entry name" value="Glyas_Fos-R_dOase_dom"/>
</dbReference>
<comment type="caution">
    <text evidence="2">The sequence shown here is derived from an EMBL/GenBank/DDBJ whole genome shotgun (WGS) entry which is preliminary data.</text>
</comment>
<accession>A0A7X6BEY3</accession>
<dbReference type="InterPro" id="IPR029068">
    <property type="entry name" value="Glyas_Bleomycin-R_OHBP_Dase"/>
</dbReference>
<gene>
    <name evidence="2" type="ORF">GGQ97_000016</name>
</gene>
<dbReference type="Gene3D" id="3.10.180.10">
    <property type="entry name" value="2,3-Dihydroxybiphenyl 1,2-Dioxygenase, domain 1"/>
    <property type="match status" value="1"/>
</dbReference>
<dbReference type="Proteomes" id="UP000558192">
    <property type="component" value="Unassembled WGS sequence"/>
</dbReference>
<feature type="domain" description="VOC" evidence="1">
    <location>
        <begin position="2"/>
        <end position="115"/>
    </location>
</feature>
<dbReference type="EMBL" id="JAATJC010000001">
    <property type="protein sequence ID" value="NJC04223.1"/>
    <property type="molecule type" value="Genomic_DNA"/>
</dbReference>
<dbReference type="PROSITE" id="PS51819">
    <property type="entry name" value="VOC"/>
    <property type="match status" value="1"/>
</dbReference>
<dbReference type="AlphaFoldDB" id="A0A7X6BEY3"/>
<sequence>MTKHQISPILPCNDIERTQAFNERLGFSVSGGDAGFRIMTDGASWQIILRPAEAGWVIPERNSHGMFLFCEDVDAVADRVRDIIIEKSAPHRKPWGTYEFAVGDPDGVLVRIGRPARAGEI</sequence>
<dbReference type="Pfam" id="PF00903">
    <property type="entry name" value="Glyoxalase"/>
    <property type="match status" value="1"/>
</dbReference>
<dbReference type="InterPro" id="IPR037523">
    <property type="entry name" value="VOC_core"/>
</dbReference>
<reference evidence="2 3" key="1">
    <citation type="submission" date="2020-03" db="EMBL/GenBank/DDBJ databases">
        <title>Genomic Encyclopedia of Type Strains, Phase IV (KMG-IV): sequencing the most valuable type-strain genomes for metagenomic binning, comparative biology and taxonomic classification.</title>
        <authorList>
            <person name="Goeker M."/>
        </authorList>
    </citation>
    <scope>NUCLEOTIDE SEQUENCE [LARGE SCALE GENOMIC DNA]</scope>
    <source>
        <strain evidence="2 3">DSM 16846</strain>
    </source>
</reference>
<keyword evidence="3" id="KW-1185">Reference proteome</keyword>
<dbReference type="RefSeq" id="WP_168067072.1">
    <property type="nucleotide sequence ID" value="NZ_JAATJC010000001.1"/>
</dbReference>
<name>A0A7X6BEY3_9SPHN</name>